<dbReference type="AlphaFoldDB" id="A0A183AE65"/>
<dbReference type="WBParaSite" id="ECPE_0000526201-mRNA-1">
    <property type="protein sequence ID" value="ECPE_0000526201-mRNA-1"/>
    <property type="gene ID" value="ECPE_0000526201"/>
</dbReference>
<proteinExistence type="predicted"/>
<keyword evidence="2" id="KW-1185">Reference proteome</keyword>
<dbReference type="OrthoDB" id="419183at2759"/>
<organism evidence="3">
    <name type="scientific">Echinostoma caproni</name>
    <dbReference type="NCBI Taxonomy" id="27848"/>
    <lineage>
        <taxon>Eukaryota</taxon>
        <taxon>Metazoa</taxon>
        <taxon>Spiralia</taxon>
        <taxon>Lophotrochozoa</taxon>
        <taxon>Platyhelminthes</taxon>
        <taxon>Trematoda</taxon>
        <taxon>Digenea</taxon>
        <taxon>Plagiorchiida</taxon>
        <taxon>Echinostomata</taxon>
        <taxon>Echinostomatoidea</taxon>
        <taxon>Echinostomatidae</taxon>
        <taxon>Echinostoma</taxon>
    </lineage>
</organism>
<gene>
    <name evidence="1" type="ORF">ECPE_LOCUS5250</name>
</gene>
<sequence>MFPLPSGDGMDFLDEDSDDDLVISGPPHCAGPTCISAPIPGEKYCSEACRVKHAK</sequence>
<evidence type="ECO:0000313" key="1">
    <source>
        <dbReference type="EMBL" id="VDP74971.1"/>
    </source>
</evidence>
<dbReference type="EMBL" id="UZAN01042092">
    <property type="protein sequence ID" value="VDP74971.1"/>
    <property type="molecule type" value="Genomic_DNA"/>
</dbReference>
<evidence type="ECO:0000313" key="3">
    <source>
        <dbReference type="WBParaSite" id="ECPE_0000526201-mRNA-1"/>
    </source>
</evidence>
<reference evidence="1 2" key="2">
    <citation type="submission" date="2018-11" db="EMBL/GenBank/DDBJ databases">
        <authorList>
            <consortium name="Pathogen Informatics"/>
        </authorList>
    </citation>
    <scope>NUCLEOTIDE SEQUENCE [LARGE SCALE GENOMIC DNA]</scope>
    <source>
        <strain evidence="1 2">Egypt</strain>
    </source>
</reference>
<evidence type="ECO:0000313" key="2">
    <source>
        <dbReference type="Proteomes" id="UP000272942"/>
    </source>
</evidence>
<protein>
    <submittedName>
        <fullName evidence="3">WAP domain-containing protein</fullName>
    </submittedName>
</protein>
<dbReference type="Proteomes" id="UP000272942">
    <property type="component" value="Unassembled WGS sequence"/>
</dbReference>
<accession>A0A183AE65</accession>
<name>A0A183AE65_9TREM</name>
<reference evidence="3" key="1">
    <citation type="submission" date="2016-06" db="UniProtKB">
        <authorList>
            <consortium name="WormBaseParasite"/>
        </authorList>
    </citation>
    <scope>IDENTIFICATION</scope>
</reference>